<organism evidence="6 7">
    <name type="scientific">Subdoligranulum variabile</name>
    <dbReference type="NCBI Taxonomy" id="214851"/>
    <lineage>
        <taxon>Bacteria</taxon>
        <taxon>Bacillati</taxon>
        <taxon>Bacillota</taxon>
        <taxon>Clostridia</taxon>
        <taxon>Eubacteriales</taxon>
        <taxon>Oscillospiraceae</taxon>
        <taxon>Subdoligranulum</taxon>
    </lineage>
</organism>
<dbReference type="InterPro" id="IPR017871">
    <property type="entry name" value="ABC_transporter-like_CS"/>
</dbReference>
<dbReference type="GO" id="GO:0140359">
    <property type="term" value="F:ABC-type transporter activity"/>
    <property type="evidence" value="ECO:0007669"/>
    <property type="project" value="InterPro"/>
</dbReference>
<evidence type="ECO:0000256" key="2">
    <source>
        <dbReference type="ARBA" id="ARBA00022448"/>
    </source>
</evidence>
<keyword evidence="4 6" id="KW-0067">ATP-binding</keyword>
<comment type="similarity">
    <text evidence="1">Belongs to the ABC transporter superfamily.</text>
</comment>
<dbReference type="GO" id="GO:0016887">
    <property type="term" value="F:ATP hydrolysis activity"/>
    <property type="evidence" value="ECO:0007669"/>
    <property type="project" value="InterPro"/>
</dbReference>
<accession>A0A921IPP8</accession>
<evidence type="ECO:0000313" key="6">
    <source>
        <dbReference type="EMBL" id="HJG29700.1"/>
    </source>
</evidence>
<dbReference type="InterPro" id="IPR003593">
    <property type="entry name" value="AAA+_ATPase"/>
</dbReference>
<dbReference type="InterPro" id="IPR027417">
    <property type="entry name" value="P-loop_NTPase"/>
</dbReference>
<dbReference type="GO" id="GO:0005524">
    <property type="term" value="F:ATP binding"/>
    <property type="evidence" value="ECO:0007669"/>
    <property type="project" value="UniProtKB-KW"/>
</dbReference>
<keyword evidence="3" id="KW-0547">Nucleotide-binding</keyword>
<evidence type="ECO:0000256" key="4">
    <source>
        <dbReference type="ARBA" id="ARBA00022840"/>
    </source>
</evidence>
<protein>
    <submittedName>
        <fullName evidence="6">ABC transporter ATP-binding protein</fullName>
    </submittedName>
</protein>
<evidence type="ECO:0000256" key="3">
    <source>
        <dbReference type="ARBA" id="ARBA00022741"/>
    </source>
</evidence>
<name>A0A921IPP8_9FIRM</name>
<dbReference type="GO" id="GO:0016020">
    <property type="term" value="C:membrane"/>
    <property type="evidence" value="ECO:0007669"/>
    <property type="project" value="InterPro"/>
</dbReference>
<proteinExistence type="inferred from homology"/>
<reference evidence="6" key="1">
    <citation type="journal article" date="2021" name="PeerJ">
        <title>Extensive microbial diversity within the chicken gut microbiome revealed by metagenomics and culture.</title>
        <authorList>
            <person name="Gilroy R."/>
            <person name="Ravi A."/>
            <person name="Getino M."/>
            <person name="Pursley I."/>
            <person name="Horton D.L."/>
            <person name="Alikhan N.F."/>
            <person name="Baker D."/>
            <person name="Gharbi K."/>
            <person name="Hall N."/>
            <person name="Watson M."/>
            <person name="Adriaenssens E.M."/>
            <person name="Foster-Nyarko E."/>
            <person name="Jarju S."/>
            <person name="Secka A."/>
            <person name="Antonio M."/>
            <person name="Oren A."/>
            <person name="Chaudhuri R.R."/>
            <person name="La Ragione R."/>
            <person name="Hildebrand F."/>
            <person name="Pallen M.J."/>
        </authorList>
    </citation>
    <scope>NUCLEOTIDE SEQUENCE</scope>
    <source>
        <strain evidence="6">ChiBcec21-2208</strain>
    </source>
</reference>
<dbReference type="Pfam" id="PF00005">
    <property type="entry name" value="ABC_tran"/>
    <property type="match status" value="1"/>
</dbReference>
<dbReference type="EMBL" id="DYVE01000347">
    <property type="protein sequence ID" value="HJG29700.1"/>
    <property type="molecule type" value="Genomic_DNA"/>
</dbReference>
<dbReference type="SUPFAM" id="SSF52540">
    <property type="entry name" value="P-loop containing nucleoside triphosphate hydrolases"/>
    <property type="match status" value="1"/>
</dbReference>
<dbReference type="InterPro" id="IPR050683">
    <property type="entry name" value="Bact_Polysacc_Export_ATP-bd"/>
</dbReference>
<evidence type="ECO:0000259" key="5">
    <source>
        <dbReference type="PROSITE" id="PS50893"/>
    </source>
</evidence>
<dbReference type="CDD" id="cd03220">
    <property type="entry name" value="ABC_KpsT_Wzt"/>
    <property type="match status" value="1"/>
</dbReference>
<reference evidence="6" key="2">
    <citation type="submission" date="2021-09" db="EMBL/GenBank/DDBJ databases">
        <authorList>
            <person name="Gilroy R."/>
        </authorList>
    </citation>
    <scope>NUCLEOTIDE SEQUENCE</scope>
    <source>
        <strain evidence="6">ChiBcec21-2208</strain>
    </source>
</reference>
<dbReference type="PROSITE" id="PS50893">
    <property type="entry name" value="ABC_TRANSPORTER_2"/>
    <property type="match status" value="1"/>
</dbReference>
<evidence type="ECO:0000256" key="1">
    <source>
        <dbReference type="ARBA" id="ARBA00005417"/>
    </source>
</evidence>
<dbReference type="InterPro" id="IPR015860">
    <property type="entry name" value="ABC_transpr_TagH-like"/>
</dbReference>
<dbReference type="Gene3D" id="3.40.50.300">
    <property type="entry name" value="P-loop containing nucleotide triphosphate hydrolases"/>
    <property type="match status" value="1"/>
</dbReference>
<dbReference type="Proteomes" id="UP000782880">
    <property type="component" value="Unassembled WGS sequence"/>
</dbReference>
<sequence length="252" mass="27757">MEQQTLPLVEVNDVSMRFNLAQEKTETLKEYTVKLLKGKLMFNEFYALKNVSFTVDRGEAVALIGRNGSGKSTMLKVIAGVMYPSKGSCTVRGSIAPMIELGAGFDMDLTARENIYLNGAVLGFDRDYMNDHFESIIEFSELRDFIDVPVKNFSSGMIARLGFSIATEVKADLLVVDEVLAVGDFMFQQKCMKRLEGMLADGSTLLFVSHASDTVRSLCGRAVWLDHGVKRADGPSDEVCTAYEQAMQAGEA</sequence>
<dbReference type="PANTHER" id="PTHR46743:SF2">
    <property type="entry name" value="TEICHOIC ACIDS EXPORT ATP-BINDING PROTEIN TAGH"/>
    <property type="match status" value="1"/>
</dbReference>
<keyword evidence="2" id="KW-0813">Transport</keyword>
<feature type="domain" description="ABC transporter" evidence="5">
    <location>
        <begin position="28"/>
        <end position="252"/>
    </location>
</feature>
<evidence type="ECO:0000313" key="7">
    <source>
        <dbReference type="Proteomes" id="UP000782880"/>
    </source>
</evidence>
<dbReference type="PROSITE" id="PS00211">
    <property type="entry name" value="ABC_TRANSPORTER_1"/>
    <property type="match status" value="1"/>
</dbReference>
<dbReference type="AlphaFoldDB" id="A0A921IPP8"/>
<dbReference type="PANTHER" id="PTHR46743">
    <property type="entry name" value="TEICHOIC ACIDS EXPORT ATP-BINDING PROTEIN TAGH"/>
    <property type="match status" value="1"/>
</dbReference>
<dbReference type="InterPro" id="IPR003439">
    <property type="entry name" value="ABC_transporter-like_ATP-bd"/>
</dbReference>
<comment type="caution">
    <text evidence="6">The sequence shown here is derived from an EMBL/GenBank/DDBJ whole genome shotgun (WGS) entry which is preliminary data.</text>
</comment>
<gene>
    <name evidence="6" type="ORF">K8V20_13790</name>
</gene>
<dbReference type="SMART" id="SM00382">
    <property type="entry name" value="AAA"/>
    <property type="match status" value="1"/>
</dbReference>